<feature type="domain" description="AMP-binding enzyme C-terminal" evidence="1">
    <location>
        <begin position="10"/>
        <end position="65"/>
    </location>
</feature>
<evidence type="ECO:0000259" key="1">
    <source>
        <dbReference type="Pfam" id="PF13193"/>
    </source>
</evidence>
<accession>X1M7D9</accession>
<dbReference type="Gene3D" id="3.30.300.30">
    <property type="match status" value="1"/>
</dbReference>
<gene>
    <name evidence="2" type="ORF">S06H3_11163</name>
</gene>
<dbReference type="SUPFAM" id="SSF56801">
    <property type="entry name" value="Acetyl-CoA synthetase-like"/>
    <property type="match status" value="1"/>
</dbReference>
<sequence>GGKHTPSSISHPRLVEIAMAIVQLKTGETMTQEEVVEFCRNAGLAKYKWPEKVVFADVPRSLTGKVEKPKLREKYCA</sequence>
<name>X1M7D9_9ZZZZ</name>
<reference evidence="2" key="1">
    <citation type="journal article" date="2014" name="Front. Microbiol.">
        <title>High frequency of phylogenetically diverse reductive dehalogenase-homologous genes in deep subseafloor sedimentary metagenomes.</title>
        <authorList>
            <person name="Kawai M."/>
            <person name="Futagami T."/>
            <person name="Toyoda A."/>
            <person name="Takaki Y."/>
            <person name="Nishi S."/>
            <person name="Hori S."/>
            <person name="Arai W."/>
            <person name="Tsubouchi T."/>
            <person name="Morono Y."/>
            <person name="Uchiyama I."/>
            <person name="Ito T."/>
            <person name="Fujiyama A."/>
            <person name="Inagaki F."/>
            <person name="Takami H."/>
        </authorList>
    </citation>
    <scope>NUCLEOTIDE SEQUENCE</scope>
    <source>
        <strain evidence="2">Expedition CK06-06</strain>
    </source>
</reference>
<dbReference type="InterPro" id="IPR025110">
    <property type="entry name" value="AMP-bd_C"/>
</dbReference>
<dbReference type="AlphaFoldDB" id="X1M7D9"/>
<proteinExistence type="predicted"/>
<evidence type="ECO:0000313" key="2">
    <source>
        <dbReference type="EMBL" id="GAI13981.1"/>
    </source>
</evidence>
<protein>
    <recommendedName>
        <fullName evidence="1">AMP-binding enzyme C-terminal domain-containing protein</fullName>
    </recommendedName>
</protein>
<comment type="caution">
    <text evidence="2">The sequence shown here is derived from an EMBL/GenBank/DDBJ whole genome shotgun (WGS) entry which is preliminary data.</text>
</comment>
<dbReference type="EMBL" id="BARV01005334">
    <property type="protein sequence ID" value="GAI13981.1"/>
    <property type="molecule type" value="Genomic_DNA"/>
</dbReference>
<feature type="non-terminal residue" evidence="2">
    <location>
        <position position="1"/>
    </location>
</feature>
<dbReference type="Pfam" id="PF13193">
    <property type="entry name" value="AMP-binding_C"/>
    <property type="match status" value="1"/>
</dbReference>
<dbReference type="InterPro" id="IPR045851">
    <property type="entry name" value="AMP-bd_C_sf"/>
</dbReference>
<organism evidence="2">
    <name type="scientific">marine sediment metagenome</name>
    <dbReference type="NCBI Taxonomy" id="412755"/>
    <lineage>
        <taxon>unclassified sequences</taxon>
        <taxon>metagenomes</taxon>
        <taxon>ecological metagenomes</taxon>
    </lineage>
</organism>